<dbReference type="SUPFAM" id="SSF55469">
    <property type="entry name" value="FMN-dependent nitroreductase-like"/>
    <property type="match status" value="1"/>
</dbReference>
<name>A0A1M5XNP2_9BURK</name>
<dbReference type="EMBL" id="FQXE01000007">
    <property type="protein sequence ID" value="SHI01386.1"/>
    <property type="molecule type" value="Genomic_DNA"/>
</dbReference>
<feature type="domain" description="Nitroreductase" evidence="1">
    <location>
        <begin position="7"/>
        <end position="170"/>
    </location>
</feature>
<evidence type="ECO:0000313" key="3">
    <source>
        <dbReference type="Proteomes" id="UP000184226"/>
    </source>
</evidence>
<dbReference type="InterPro" id="IPR050627">
    <property type="entry name" value="Nitroreductase/BluB"/>
</dbReference>
<dbReference type="InterPro" id="IPR029479">
    <property type="entry name" value="Nitroreductase"/>
</dbReference>
<accession>A0A1M5XNP2</accession>
<dbReference type="PANTHER" id="PTHR23026">
    <property type="entry name" value="NADPH NITROREDUCTASE"/>
    <property type="match status" value="1"/>
</dbReference>
<dbReference type="PANTHER" id="PTHR23026:SF123">
    <property type="entry name" value="NAD(P)H NITROREDUCTASE RV3131-RELATED"/>
    <property type="match status" value="1"/>
</dbReference>
<dbReference type="STRING" id="658167.SAMN04488135_10737"/>
<dbReference type="AlphaFoldDB" id="A0A1M5XNP2"/>
<evidence type="ECO:0000259" key="1">
    <source>
        <dbReference type="Pfam" id="PF00881"/>
    </source>
</evidence>
<organism evidence="2 3">
    <name type="scientific">Pollutimonas bauzanensis</name>
    <dbReference type="NCBI Taxonomy" id="658167"/>
    <lineage>
        <taxon>Bacteria</taxon>
        <taxon>Pseudomonadati</taxon>
        <taxon>Pseudomonadota</taxon>
        <taxon>Betaproteobacteria</taxon>
        <taxon>Burkholderiales</taxon>
        <taxon>Alcaligenaceae</taxon>
        <taxon>Pollutimonas</taxon>
    </lineage>
</organism>
<dbReference type="OrthoDB" id="9802510at2"/>
<dbReference type="Pfam" id="PF00881">
    <property type="entry name" value="Nitroreductase"/>
    <property type="match status" value="1"/>
</dbReference>
<gene>
    <name evidence="2" type="ORF">SAMN04488135_10737</name>
</gene>
<dbReference type="InterPro" id="IPR000415">
    <property type="entry name" value="Nitroreductase-like"/>
</dbReference>
<dbReference type="Gene3D" id="3.40.109.10">
    <property type="entry name" value="NADH Oxidase"/>
    <property type="match status" value="1"/>
</dbReference>
<reference evidence="2 3" key="1">
    <citation type="submission" date="2016-11" db="EMBL/GenBank/DDBJ databases">
        <authorList>
            <person name="Jaros S."/>
            <person name="Januszkiewicz K."/>
            <person name="Wedrychowicz H."/>
        </authorList>
    </citation>
    <scope>NUCLEOTIDE SEQUENCE [LARGE SCALE GENOMIC DNA]</scope>
    <source>
        <strain evidence="2 3">CGMCC 1.10190</strain>
    </source>
</reference>
<keyword evidence="3" id="KW-1185">Reference proteome</keyword>
<proteinExistence type="predicted"/>
<dbReference type="Proteomes" id="UP000184226">
    <property type="component" value="Unassembled WGS sequence"/>
</dbReference>
<protein>
    <submittedName>
        <fullName evidence="2">Nitroreductase</fullName>
    </submittedName>
</protein>
<dbReference type="RefSeq" id="WP_073103888.1">
    <property type="nucleotide sequence ID" value="NZ_FQXE01000007.1"/>
</dbReference>
<sequence>MDVNEAITGRRAVRDYTAQNVDAPVIRHLIDAALYAPSAGDEQPCTFTVVREQGVLDGISAAAKSYRHTLPDSAQAHGQLSRFQALLADPDFHIFYHAPVLIVISAAAPGPWIIEDCALAAENLMLAAHAAGLGTCWIGFAQGFLNTLEGKKVLGLPGPWVPVAPIVVGHPKAIPPRVPRRQPQVRWIG</sequence>
<dbReference type="GO" id="GO:0016491">
    <property type="term" value="F:oxidoreductase activity"/>
    <property type="evidence" value="ECO:0007669"/>
    <property type="project" value="InterPro"/>
</dbReference>
<evidence type="ECO:0000313" key="2">
    <source>
        <dbReference type="EMBL" id="SHI01386.1"/>
    </source>
</evidence>